<dbReference type="EMBL" id="OCNE01000011">
    <property type="protein sequence ID" value="SOD63600.1"/>
    <property type="molecule type" value="Genomic_DNA"/>
</dbReference>
<sequence length="393" mass="41872">MLLTMPNPPAPSESTAPVHVIGAGPGGLATAAALARRGVRAVVVEKSPDVGASWRGHYDRLRLHTTRRWSSLPGLPLPRSAGRWVARDDFVAYLEEYARHHRLDLAAGVEVFRIERAAETGDWSLTATGGRRLRASAVVVATGFNHTPHVPDWPGAGGFAGELIHARSYRAPEPYRDRDVLVVGTGNTGAEIAAELAASGAGNVWLAVRTPPHIMRRATLGWPSQASAILCRRLPVGLVDRGARLLARTLPDLAPHGLPRPEAGLYTRVRQGAIPVLDRGLVRAVKRGRVRPVAALTAFEGERALLADGSELRPDVVIAATGYRRGLEPLVGHLGLLDGSGRPLVHGKQSHPAAPGLHFIGYTNPISGTLRELGHDAPKIAAAVADHVTSPRR</sequence>
<dbReference type="Gene3D" id="3.50.50.60">
    <property type="entry name" value="FAD/NAD(P)-binding domain"/>
    <property type="match status" value="1"/>
</dbReference>
<dbReference type="PRINTS" id="PR00368">
    <property type="entry name" value="FADPNR"/>
</dbReference>
<organism evidence="2 3">
    <name type="scientific">Streptomyces zhaozhouensis</name>
    <dbReference type="NCBI Taxonomy" id="1300267"/>
    <lineage>
        <taxon>Bacteria</taxon>
        <taxon>Bacillati</taxon>
        <taxon>Actinomycetota</taxon>
        <taxon>Actinomycetes</taxon>
        <taxon>Kitasatosporales</taxon>
        <taxon>Streptomycetaceae</taxon>
        <taxon>Streptomyces</taxon>
    </lineage>
</organism>
<evidence type="ECO:0000313" key="2">
    <source>
        <dbReference type="EMBL" id="SOD63600.1"/>
    </source>
</evidence>
<dbReference type="AlphaFoldDB" id="A0A286DY93"/>
<reference evidence="2 3" key="1">
    <citation type="submission" date="2017-09" db="EMBL/GenBank/DDBJ databases">
        <authorList>
            <person name="Ehlers B."/>
            <person name="Leendertz F.H."/>
        </authorList>
    </citation>
    <scope>NUCLEOTIDE SEQUENCE [LARGE SCALE GENOMIC DNA]</scope>
    <source>
        <strain evidence="2 3">CGMCC 4.7095</strain>
    </source>
</reference>
<proteinExistence type="predicted"/>
<keyword evidence="3" id="KW-1185">Reference proteome</keyword>
<protein>
    <submittedName>
        <fullName evidence="2">Predicted flavoprotein CzcO associated with the cation diffusion facilitator CzcD</fullName>
    </submittedName>
</protein>
<dbReference type="InterPro" id="IPR036188">
    <property type="entry name" value="FAD/NAD-bd_sf"/>
</dbReference>
<evidence type="ECO:0000313" key="3">
    <source>
        <dbReference type="Proteomes" id="UP000219072"/>
    </source>
</evidence>
<dbReference type="GO" id="GO:0004497">
    <property type="term" value="F:monooxygenase activity"/>
    <property type="evidence" value="ECO:0007669"/>
    <property type="project" value="TreeGrafter"/>
</dbReference>
<keyword evidence="1" id="KW-0560">Oxidoreductase</keyword>
<dbReference type="Proteomes" id="UP000219072">
    <property type="component" value="Unassembled WGS sequence"/>
</dbReference>
<dbReference type="PRINTS" id="PR00469">
    <property type="entry name" value="PNDRDTASEII"/>
</dbReference>
<dbReference type="GO" id="GO:0050660">
    <property type="term" value="F:flavin adenine dinucleotide binding"/>
    <property type="evidence" value="ECO:0007669"/>
    <property type="project" value="TreeGrafter"/>
</dbReference>
<name>A0A286DY93_9ACTN</name>
<gene>
    <name evidence="2" type="ORF">SAMN06297387_111149</name>
</gene>
<dbReference type="SUPFAM" id="SSF51905">
    <property type="entry name" value="FAD/NAD(P)-binding domain"/>
    <property type="match status" value="2"/>
</dbReference>
<dbReference type="PANTHER" id="PTHR43539:SF78">
    <property type="entry name" value="FLAVIN-CONTAINING MONOOXYGENASE"/>
    <property type="match status" value="1"/>
</dbReference>
<dbReference type="PANTHER" id="PTHR43539">
    <property type="entry name" value="FLAVIN-BINDING MONOOXYGENASE-LIKE PROTEIN (AFU_ORTHOLOGUE AFUA_4G09220)"/>
    <property type="match status" value="1"/>
</dbReference>
<dbReference type="InterPro" id="IPR050982">
    <property type="entry name" value="Auxin_biosynth/cation_transpt"/>
</dbReference>
<evidence type="ECO:0000256" key="1">
    <source>
        <dbReference type="ARBA" id="ARBA00023002"/>
    </source>
</evidence>
<accession>A0A286DY93</accession>
<dbReference type="Pfam" id="PF13738">
    <property type="entry name" value="Pyr_redox_3"/>
    <property type="match status" value="1"/>
</dbReference>
<dbReference type="GO" id="GO:0005829">
    <property type="term" value="C:cytosol"/>
    <property type="evidence" value="ECO:0007669"/>
    <property type="project" value="TreeGrafter"/>
</dbReference>